<accession>A0A943IUB5</accession>
<dbReference type="Proteomes" id="UP000733372">
    <property type="component" value="Unassembled WGS sequence"/>
</dbReference>
<proteinExistence type="predicted"/>
<dbReference type="AlphaFoldDB" id="A0A943IUB5"/>
<reference evidence="1" key="1">
    <citation type="submission" date="2021-02" db="EMBL/GenBank/DDBJ databases">
        <title>Infant gut strain persistence is associated with maternal origin, phylogeny, and functional potential including surface adhesion and iron acquisition.</title>
        <authorList>
            <person name="Lou Y.C."/>
        </authorList>
    </citation>
    <scope>NUCLEOTIDE SEQUENCE</scope>
    <source>
        <strain evidence="1">L3_101_367G1_dasL3_101_367G1_metabat.metabat.26</strain>
    </source>
</reference>
<name>A0A943IUB5_9FIRM</name>
<protein>
    <submittedName>
        <fullName evidence="1">Uncharacterized protein</fullName>
    </submittedName>
</protein>
<dbReference type="EMBL" id="JAGZAM010000007">
    <property type="protein sequence ID" value="MBS5687394.1"/>
    <property type="molecule type" value="Genomic_DNA"/>
</dbReference>
<gene>
    <name evidence="1" type="ORF">KHW66_04930</name>
</gene>
<evidence type="ECO:0000313" key="2">
    <source>
        <dbReference type="Proteomes" id="UP000733372"/>
    </source>
</evidence>
<evidence type="ECO:0000313" key="1">
    <source>
        <dbReference type="EMBL" id="MBS5687394.1"/>
    </source>
</evidence>
<comment type="caution">
    <text evidence="1">The sequence shown here is derived from an EMBL/GenBank/DDBJ whole genome shotgun (WGS) entry which is preliminary data.</text>
</comment>
<sequence>MLPRRKKLFFLSGLIASDEGKDKLICDFAQYYHLLDWRSLPVRLAATLAAGLPPDSRCMMHLAGQKLPEKTLMDAAAVDALHRIEWRLIGCPGSRPPDSILAALTDPDTGDAGNVQSFDSPEDFEAALAAVKGG</sequence>
<organism evidence="1 2">
    <name type="scientific">Faecalibacterium prausnitzii</name>
    <dbReference type="NCBI Taxonomy" id="853"/>
    <lineage>
        <taxon>Bacteria</taxon>
        <taxon>Bacillati</taxon>
        <taxon>Bacillota</taxon>
        <taxon>Clostridia</taxon>
        <taxon>Eubacteriales</taxon>
        <taxon>Oscillospiraceae</taxon>
        <taxon>Faecalibacterium</taxon>
    </lineage>
</organism>